<protein>
    <submittedName>
        <fullName evidence="4">ZM domain-containing protein</fullName>
    </submittedName>
</protein>
<feature type="compositionally biased region" description="Polar residues" evidence="1">
    <location>
        <begin position="15"/>
        <end position="28"/>
    </location>
</feature>
<reference evidence="4" key="1">
    <citation type="submission" date="2017-02" db="UniProtKB">
        <authorList>
            <consortium name="WormBaseParasite"/>
        </authorList>
    </citation>
    <scope>IDENTIFICATION</scope>
</reference>
<evidence type="ECO:0000313" key="2">
    <source>
        <dbReference type="EMBL" id="VDD95169.1"/>
    </source>
</evidence>
<organism evidence="4">
    <name type="scientific">Enterobius vermicularis</name>
    <name type="common">Human pinworm</name>
    <dbReference type="NCBI Taxonomy" id="51028"/>
    <lineage>
        <taxon>Eukaryota</taxon>
        <taxon>Metazoa</taxon>
        <taxon>Ecdysozoa</taxon>
        <taxon>Nematoda</taxon>
        <taxon>Chromadorea</taxon>
        <taxon>Rhabditida</taxon>
        <taxon>Spirurina</taxon>
        <taxon>Oxyuridomorpha</taxon>
        <taxon>Oxyuroidea</taxon>
        <taxon>Oxyuridae</taxon>
        <taxon>Enterobius</taxon>
    </lineage>
</organism>
<feature type="region of interest" description="Disordered" evidence="1">
    <location>
        <begin position="73"/>
        <end position="116"/>
    </location>
</feature>
<feature type="compositionally biased region" description="Basic and acidic residues" evidence="1">
    <location>
        <begin position="407"/>
        <end position="416"/>
    </location>
</feature>
<accession>A0A0N4VIC4</accession>
<evidence type="ECO:0000313" key="4">
    <source>
        <dbReference type="WBParaSite" id="EVEC_0001057701-mRNA-1"/>
    </source>
</evidence>
<dbReference type="OrthoDB" id="10688499at2759"/>
<keyword evidence="3" id="KW-1185">Reference proteome</keyword>
<reference evidence="2 3" key="2">
    <citation type="submission" date="2018-10" db="EMBL/GenBank/DDBJ databases">
        <authorList>
            <consortium name="Pathogen Informatics"/>
        </authorList>
    </citation>
    <scope>NUCLEOTIDE SEQUENCE [LARGE SCALE GENOMIC DNA]</scope>
</reference>
<feature type="region of interest" description="Disordered" evidence="1">
    <location>
        <begin position="237"/>
        <end position="373"/>
    </location>
</feature>
<feature type="compositionally biased region" description="Polar residues" evidence="1">
    <location>
        <begin position="239"/>
        <end position="258"/>
    </location>
</feature>
<feature type="compositionally biased region" description="Polar residues" evidence="1">
    <location>
        <begin position="435"/>
        <end position="448"/>
    </location>
</feature>
<feature type="region of interest" description="Disordered" evidence="1">
    <location>
        <begin position="397"/>
        <end position="485"/>
    </location>
</feature>
<gene>
    <name evidence="2" type="ORF">EVEC_LOCUS9920</name>
</gene>
<feature type="compositionally biased region" description="Basic and acidic residues" evidence="1">
    <location>
        <begin position="132"/>
        <end position="147"/>
    </location>
</feature>
<name>A0A0N4VIC4_ENTVE</name>
<evidence type="ECO:0000256" key="1">
    <source>
        <dbReference type="SAM" id="MobiDB-lite"/>
    </source>
</evidence>
<feature type="region of interest" description="Disordered" evidence="1">
    <location>
        <begin position="132"/>
        <end position="159"/>
    </location>
</feature>
<evidence type="ECO:0000313" key="3">
    <source>
        <dbReference type="Proteomes" id="UP000274131"/>
    </source>
</evidence>
<dbReference type="WBParaSite" id="EVEC_0001057701-mRNA-1">
    <property type="protein sequence ID" value="EVEC_0001057701-mRNA-1"/>
    <property type="gene ID" value="EVEC_0001057701"/>
</dbReference>
<dbReference type="EMBL" id="UXUI01010383">
    <property type="protein sequence ID" value="VDD95169.1"/>
    <property type="molecule type" value="Genomic_DNA"/>
</dbReference>
<dbReference type="Proteomes" id="UP000274131">
    <property type="component" value="Unassembled WGS sequence"/>
</dbReference>
<feature type="compositionally biased region" description="Pro residues" evidence="1">
    <location>
        <begin position="91"/>
        <end position="106"/>
    </location>
</feature>
<dbReference type="AlphaFoldDB" id="A0A0N4VIC4"/>
<feature type="compositionally biased region" description="Polar residues" evidence="1">
    <location>
        <begin position="465"/>
        <end position="485"/>
    </location>
</feature>
<feature type="compositionally biased region" description="Low complexity" evidence="1">
    <location>
        <begin position="290"/>
        <end position="301"/>
    </location>
</feature>
<sequence>MTSGVYSKNEYLEQRSWSPSQSPLRTTAPFTFKYTTFDEDDEAEYLKKEEEEKATLEAQYAPGKIPEIAIQLVDDPNANQEENDNHIYSPVPEPPTTPPPPLPAIGPPLILYSEKPDHEGFDDVKKVAVEETRNAQITSDEKVEEQKSGGSEPSVAHGLNVYEDPIEVVPVAKDEQIKWEQGLSSSVIRKMSRSNKWLPIDKEDEDLRQRVEAYRAKPHILPLKDDDEDSIFQKFGKFTNASSTTSTPVTETDNSPLSGSPALPTSPPPKLQPYSPYHIPVTRTFKSHENSSPSQPPENSSLKSRTESIFEQVKPTKEEVSKVPTALSYPNQKPSVAEEVSWKRAPNQLSFPDSPLSPNALASPVRRPDSAPPQMVGISNKFFLLDDQAELKPTKVVRHSYFGPKPAPKDVKDGPSIHHHYIPLPLANFNKPTRRNTISENRVNTSPHPKSRRATEYVQLGAGGFSNTWSPSHKTVTEPSPITEQ</sequence>
<feature type="compositionally biased region" description="Basic and acidic residues" evidence="1">
    <location>
        <begin position="304"/>
        <end position="321"/>
    </location>
</feature>
<feature type="region of interest" description="Disordered" evidence="1">
    <location>
        <begin position="1"/>
        <end position="28"/>
    </location>
</feature>
<proteinExistence type="predicted"/>